<evidence type="ECO:0000256" key="8">
    <source>
        <dbReference type="ARBA" id="ARBA00022801"/>
    </source>
</evidence>
<feature type="active site" evidence="15">
    <location>
        <position position="446"/>
    </location>
</feature>
<dbReference type="AlphaFoldDB" id="A0A9D1NI64"/>
<name>A0A9D1NI64_9FIRM</name>
<comment type="function">
    <text evidence="15">Acts as a processive, ATP-dependent zinc metallopeptidase for both cytoplasmic and membrane proteins. Plays a role in the quality control of integral membrane proteins.</text>
</comment>
<dbReference type="GO" id="GO:0004176">
    <property type="term" value="F:ATP-dependent peptidase activity"/>
    <property type="evidence" value="ECO:0007669"/>
    <property type="project" value="InterPro"/>
</dbReference>
<evidence type="ECO:0000256" key="5">
    <source>
        <dbReference type="ARBA" id="ARBA00022692"/>
    </source>
</evidence>
<dbReference type="GO" id="GO:0005886">
    <property type="term" value="C:plasma membrane"/>
    <property type="evidence" value="ECO:0007669"/>
    <property type="project" value="UniProtKB-SubCell"/>
</dbReference>
<proteinExistence type="inferred from homology"/>
<dbReference type="FunFam" id="1.10.8.60:FF:000001">
    <property type="entry name" value="ATP-dependent zinc metalloprotease FtsH"/>
    <property type="match status" value="1"/>
</dbReference>
<dbReference type="InterPro" id="IPR000642">
    <property type="entry name" value="Peptidase_M41"/>
</dbReference>
<dbReference type="GO" id="GO:0030163">
    <property type="term" value="P:protein catabolic process"/>
    <property type="evidence" value="ECO:0007669"/>
    <property type="project" value="UniProtKB-UniRule"/>
</dbReference>
<keyword evidence="12 15" id="KW-0482">Metalloprotease</keyword>
<dbReference type="SUPFAM" id="SSF52540">
    <property type="entry name" value="P-loop containing nucleoside triphosphate hydrolases"/>
    <property type="match status" value="1"/>
</dbReference>
<comment type="subcellular location">
    <subcellularLocation>
        <location evidence="15">Cell membrane</location>
        <topology evidence="15">Multi-pass membrane protein</topology>
        <orientation evidence="15">Cytoplasmic side</orientation>
    </subcellularLocation>
    <subcellularLocation>
        <location evidence="1">Membrane</location>
    </subcellularLocation>
</comment>
<dbReference type="GO" id="GO:0005524">
    <property type="term" value="F:ATP binding"/>
    <property type="evidence" value="ECO:0007669"/>
    <property type="project" value="UniProtKB-UniRule"/>
</dbReference>
<sequence length="687" mass="75684">MGRGVDSLKKYWKSFGFYAVLLIVLTLFAYMLLGSQPTAVEKVYSDLFREIEAGRVTELTIVDNKAYAKLSEPIKVTDTNGKVISDKVTEIEVDIPNILVFEQDLGDTIRAQVRDGKLKYNTEAPASQPWWLSLLPILGTVGLLVFIYIFFMQQSQGGGKAMSFGKSKAKMNVDTNKKKVLFSDVAGADEEKAELEEIVEFLKYPKKFIDLGARIPRGVLLVGPPGTGKTLLAKAVSGEAGVPFFSISGSDFVEMFVGVGASRVRDLFEQAKKNSPCIVFIDEIDAVGRQRGAGLGGGHDEREQTLNQLLVEMDGFGENAGVIILAATNRPDILDPALLRPGRFDRQVVVGVPDVVGREAILKVHSKGKPLGDDVDLSVIAKTTAGFTGADLENLMNEAALLAARENDTKIHSHHLEDAMMKVVVGTEKKSRKITAHENKLTAFHEAGHAVITRLLPSQDKVHEVSIIPRGMAGGYTMHLPSEDKWYRSKMEMIDEIVVLLGGRVAEAVALDDISTGASNDIERATDIARKMVTQYGMSERLGPISYGGSAHEVFIGKDLAQSKNYSEEVAAEIDEEIRNIVRTCYNRCEKLLQENFERLTRVANALIEREKISGEEFEKLFLGEPLEDEPKDSTADTPAAKPPEFRPAVPDQQESESSARDHAERREEAGQIDKTKDTEQKEEEEK</sequence>
<evidence type="ECO:0000256" key="11">
    <source>
        <dbReference type="ARBA" id="ARBA00022989"/>
    </source>
</evidence>
<evidence type="ECO:0000256" key="13">
    <source>
        <dbReference type="ARBA" id="ARBA00023136"/>
    </source>
</evidence>
<reference evidence="19" key="1">
    <citation type="submission" date="2020-10" db="EMBL/GenBank/DDBJ databases">
        <authorList>
            <person name="Gilroy R."/>
        </authorList>
    </citation>
    <scope>NUCLEOTIDE SEQUENCE</scope>
    <source>
        <strain evidence="19">4920</strain>
    </source>
</reference>
<comment type="cofactor">
    <cofactor evidence="15">
        <name>Zn(2+)</name>
        <dbReference type="ChEBI" id="CHEBI:29105"/>
    </cofactor>
    <text evidence="15">Binds 1 zinc ion per subunit.</text>
</comment>
<feature type="compositionally biased region" description="Basic and acidic residues" evidence="17">
    <location>
        <begin position="658"/>
        <end position="680"/>
    </location>
</feature>
<organism evidence="19 20">
    <name type="scientific">Candidatus Aphodoplasma excrementigallinarum</name>
    <dbReference type="NCBI Taxonomy" id="2840673"/>
    <lineage>
        <taxon>Bacteria</taxon>
        <taxon>Bacillati</taxon>
        <taxon>Bacillota</taxon>
        <taxon>Clostridia</taxon>
        <taxon>Eubacteriales</taxon>
        <taxon>Candidatus Aphodoplasma</taxon>
    </lineage>
</organism>
<dbReference type="Gene3D" id="3.40.50.300">
    <property type="entry name" value="P-loop containing nucleotide triphosphate hydrolases"/>
    <property type="match status" value="1"/>
</dbReference>
<comment type="similarity">
    <text evidence="16">Belongs to the AAA ATPase family.</text>
</comment>
<evidence type="ECO:0000256" key="15">
    <source>
        <dbReference type="HAMAP-Rule" id="MF_01458"/>
    </source>
</evidence>
<keyword evidence="7 15" id="KW-0547">Nucleotide-binding</keyword>
<evidence type="ECO:0000256" key="2">
    <source>
        <dbReference type="ARBA" id="ARBA00010044"/>
    </source>
</evidence>
<evidence type="ECO:0000313" key="20">
    <source>
        <dbReference type="Proteomes" id="UP000886743"/>
    </source>
</evidence>
<dbReference type="Gene3D" id="1.10.8.60">
    <property type="match status" value="1"/>
</dbReference>
<evidence type="ECO:0000256" key="14">
    <source>
        <dbReference type="ARBA" id="ARBA00061570"/>
    </source>
</evidence>
<feature type="domain" description="AAA+ ATPase" evidence="18">
    <location>
        <begin position="215"/>
        <end position="354"/>
    </location>
</feature>
<keyword evidence="8 15" id="KW-0378">Hydrolase</keyword>
<comment type="similarity">
    <text evidence="14 15">In the central section; belongs to the AAA ATPase family.</text>
</comment>
<feature type="binding site" evidence="15">
    <location>
        <position position="521"/>
    </location>
    <ligand>
        <name>Zn(2+)</name>
        <dbReference type="ChEBI" id="CHEBI:29105"/>
        <note>catalytic</note>
    </ligand>
</feature>
<gene>
    <name evidence="15 19" type="primary">ftsH</name>
    <name evidence="19" type="ORF">IAC74_05375</name>
</gene>
<dbReference type="CDD" id="cd19501">
    <property type="entry name" value="RecA-like_FtsH"/>
    <property type="match status" value="1"/>
</dbReference>
<feature type="binding site" evidence="15">
    <location>
        <position position="445"/>
    </location>
    <ligand>
        <name>Zn(2+)</name>
        <dbReference type="ChEBI" id="CHEBI:29105"/>
        <note>catalytic</note>
    </ligand>
</feature>
<keyword evidence="5 15" id="KW-0812">Transmembrane</keyword>
<dbReference type="Pfam" id="PF00004">
    <property type="entry name" value="AAA"/>
    <property type="match status" value="1"/>
</dbReference>
<dbReference type="PANTHER" id="PTHR23076">
    <property type="entry name" value="METALLOPROTEASE M41 FTSH"/>
    <property type="match status" value="1"/>
</dbReference>
<keyword evidence="9 15" id="KW-0862">Zinc</keyword>
<dbReference type="Pfam" id="PF17862">
    <property type="entry name" value="AAA_lid_3"/>
    <property type="match status" value="1"/>
</dbReference>
<protein>
    <recommendedName>
        <fullName evidence="15">ATP-dependent zinc metalloprotease FtsH</fullName>
        <ecNumber evidence="15">3.4.24.-</ecNumber>
    </recommendedName>
</protein>
<dbReference type="NCBIfam" id="TIGR01241">
    <property type="entry name" value="FtsH_fam"/>
    <property type="match status" value="1"/>
</dbReference>
<evidence type="ECO:0000256" key="3">
    <source>
        <dbReference type="ARBA" id="ARBA00022475"/>
    </source>
</evidence>
<evidence type="ECO:0000256" key="4">
    <source>
        <dbReference type="ARBA" id="ARBA00022670"/>
    </source>
</evidence>
<dbReference type="InterPro" id="IPR011546">
    <property type="entry name" value="Pept_M41_FtsH_extracell"/>
</dbReference>
<dbReference type="EC" id="3.4.24.-" evidence="15"/>
<dbReference type="Pfam" id="PF01434">
    <property type="entry name" value="Peptidase_M41"/>
    <property type="match status" value="1"/>
</dbReference>
<dbReference type="InterPro" id="IPR005936">
    <property type="entry name" value="FtsH"/>
</dbReference>
<keyword evidence="3 15" id="KW-1003">Cell membrane</keyword>
<feature type="transmembrane region" description="Helical" evidence="15">
    <location>
        <begin position="130"/>
        <end position="151"/>
    </location>
</feature>
<keyword evidence="4 15" id="KW-0645">Protease</keyword>
<evidence type="ECO:0000256" key="7">
    <source>
        <dbReference type="ARBA" id="ARBA00022741"/>
    </source>
</evidence>
<dbReference type="SUPFAM" id="SSF140990">
    <property type="entry name" value="FtsH protease domain-like"/>
    <property type="match status" value="1"/>
</dbReference>
<keyword evidence="10 15" id="KW-0067">ATP-binding</keyword>
<evidence type="ECO:0000313" key="19">
    <source>
        <dbReference type="EMBL" id="HIV02986.1"/>
    </source>
</evidence>
<dbReference type="InterPro" id="IPR003593">
    <property type="entry name" value="AAA+_ATPase"/>
</dbReference>
<evidence type="ECO:0000256" key="1">
    <source>
        <dbReference type="ARBA" id="ARBA00004370"/>
    </source>
</evidence>
<dbReference type="GO" id="GO:0004222">
    <property type="term" value="F:metalloendopeptidase activity"/>
    <property type="evidence" value="ECO:0007669"/>
    <property type="project" value="InterPro"/>
</dbReference>
<dbReference type="PROSITE" id="PS00674">
    <property type="entry name" value="AAA"/>
    <property type="match status" value="1"/>
</dbReference>
<accession>A0A9D1NI64</accession>
<comment type="similarity">
    <text evidence="2 15">In the C-terminal section; belongs to the peptidase M41 family.</text>
</comment>
<dbReference type="GO" id="GO:0016887">
    <property type="term" value="F:ATP hydrolysis activity"/>
    <property type="evidence" value="ECO:0007669"/>
    <property type="project" value="UniProtKB-UniRule"/>
</dbReference>
<dbReference type="FunFam" id="3.40.50.300:FF:000001">
    <property type="entry name" value="ATP-dependent zinc metalloprotease FtsH"/>
    <property type="match status" value="1"/>
</dbReference>
<feature type="binding site" evidence="15">
    <location>
        <begin position="223"/>
        <end position="230"/>
    </location>
    <ligand>
        <name>ATP</name>
        <dbReference type="ChEBI" id="CHEBI:30616"/>
    </ligand>
</feature>
<evidence type="ECO:0000256" key="6">
    <source>
        <dbReference type="ARBA" id="ARBA00022723"/>
    </source>
</evidence>
<dbReference type="FunFam" id="1.20.58.760:FF:000001">
    <property type="entry name" value="ATP-dependent zinc metalloprotease FtsH"/>
    <property type="match status" value="1"/>
</dbReference>
<feature type="binding site" evidence="15">
    <location>
        <position position="449"/>
    </location>
    <ligand>
        <name>Zn(2+)</name>
        <dbReference type="ChEBI" id="CHEBI:29105"/>
        <note>catalytic</note>
    </ligand>
</feature>
<comment type="caution">
    <text evidence="19">The sequence shown here is derived from an EMBL/GenBank/DDBJ whole genome shotgun (WGS) entry which is preliminary data.</text>
</comment>
<dbReference type="EMBL" id="DVOF01000155">
    <property type="protein sequence ID" value="HIV02986.1"/>
    <property type="molecule type" value="Genomic_DNA"/>
</dbReference>
<keyword evidence="13 15" id="KW-0472">Membrane</keyword>
<dbReference type="GO" id="GO:0006508">
    <property type="term" value="P:proteolysis"/>
    <property type="evidence" value="ECO:0007669"/>
    <property type="project" value="UniProtKB-KW"/>
</dbReference>
<dbReference type="Proteomes" id="UP000886743">
    <property type="component" value="Unassembled WGS sequence"/>
</dbReference>
<comment type="subunit">
    <text evidence="15">Homohexamer.</text>
</comment>
<dbReference type="InterPro" id="IPR037219">
    <property type="entry name" value="Peptidase_M41-like"/>
</dbReference>
<evidence type="ECO:0000256" key="10">
    <source>
        <dbReference type="ARBA" id="ARBA00022840"/>
    </source>
</evidence>
<evidence type="ECO:0000256" key="16">
    <source>
        <dbReference type="RuleBase" id="RU003651"/>
    </source>
</evidence>
<dbReference type="InterPro" id="IPR003959">
    <property type="entry name" value="ATPase_AAA_core"/>
</dbReference>
<dbReference type="GO" id="GO:0008270">
    <property type="term" value="F:zinc ion binding"/>
    <property type="evidence" value="ECO:0007669"/>
    <property type="project" value="UniProtKB-UniRule"/>
</dbReference>
<dbReference type="SMART" id="SM00382">
    <property type="entry name" value="AAA"/>
    <property type="match status" value="1"/>
</dbReference>
<evidence type="ECO:0000256" key="9">
    <source>
        <dbReference type="ARBA" id="ARBA00022833"/>
    </source>
</evidence>
<dbReference type="HAMAP" id="MF_01458">
    <property type="entry name" value="FtsH"/>
    <property type="match status" value="1"/>
</dbReference>
<keyword evidence="11 15" id="KW-1133">Transmembrane helix</keyword>
<feature type="transmembrane region" description="Helical" evidence="15">
    <location>
        <begin position="12"/>
        <end position="33"/>
    </location>
</feature>
<dbReference type="InterPro" id="IPR041569">
    <property type="entry name" value="AAA_lid_3"/>
</dbReference>
<evidence type="ECO:0000256" key="17">
    <source>
        <dbReference type="SAM" id="MobiDB-lite"/>
    </source>
</evidence>
<evidence type="ECO:0000259" key="18">
    <source>
        <dbReference type="SMART" id="SM00382"/>
    </source>
</evidence>
<feature type="region of interest" description="Disordered" evidence="17">
    <location>
        <begin position="623"/>
        <end position="687"/>
    </location>
</feature>
<dbReference type="InterPro" id="IPR003960">
    <property type="entry name" value="ATPase_AAA_CS"/>
</dbReference>
<dbReference type="InterPro" id="IPR027417">
    <property type="entry name" value="P-loop_NTPase"/>
</dbReference>
<keyword evidence="6 15" id="KW-0479">Metal-binding</keyword>
<dbReference type="PANTHER" id="PTHR23076:SF113">
    <property type="entry name" value="ATP-DEPENDENT ZINC METALLOPROTEASE FTSH 1, CHLOROPLASTIC-RELATED"/>
    <property type="match status" value="1"/>
</dbReference>
<dbReference type="Gene3D" id="1.20.58.760">
    <property type="entry name" value="Peptidase M41"/>
    <property type="match status" value="1"/>
</dbReference>
<evidence type="ECO:0000256" key="12">
    <source>
        <dbReference type="ARBA" id="ARBA00023049"/>
    </source>
</evidence>
<dbReference type="Pfam" id="PF06480">
    <property type="entry name" value="FtsH_ext"/>
    <property type="match status" value="1"/>
</dbReference>
<reference evidence="19" key="2">
    <citation type="journal article" date="2021" name="PeerJ">
        <title>Extensive microbial diversity within the chicken gut microbiome revealed by metagenomics and culture.</title>
        <authorList>
            <person name="Gilroy R."/>
            <person name="Ravi A."/>
            <person name="Getino M."/>
            <person name="Pursley I."/>
            <person name="Horton D.L."/>
            <person name="Alikhan N.F."/>
            <person name="Baker D."/>
            <person name="Gharbi K."/>
            <person name="Hall N."/>
            <person name="Watson M."/>
            <person name="Adriaenssens E.M."/>
            <person name="Foster-Nyarko E."/>
            <person name="Jarju S."/>
            <person name="Secka A."/>
            <person name="Antonio M."/>
            <person name="Oren A."/>
            <person name="Chaudhuri R.R."/>
            <person name="La Ragione R."/>
            <person name="Hildebrand F."/>
            <person name="Pallen M.J."/>
        </authorList>
    </citation>
    <scope>NUCLEOTIDE SEQUENCE</scope>
    <source>
        <strain evidence="19">4920</strain>
    </source>
</reference>